<feature type="transmembrane region" description="Helical" evidence="1">
    <location>
        <begin position="159"/>
        <end position="179"/>
    </location>
</feature>
<accession>A0A4P6KIW4</accession>
<feature type="transmembrane region" description="Helical" evidence="1">
    <location>
        <begin position="300"/>
        <end position="318"/>
    </location>
</feature>
<sequence>MTGTWSLLGFMLRRDRVRLPAWVLGLTALLAYFGVALGLVLDETALASFAAFAATPVMALIGGPGYGFDEITTARFLVGLYGGYLMIGAALMSITTVSRHTRVEEQTGRAELVRASAVGRHAPLAAALILTALMNAAATGLMTLAFIASPAEPGSPAAALLFACSIGAAGLVFAGLAAVTVQLSPFARAASGIAGAALAAAFIVRGLGDMSAQQGGDLGWLTWLSPFGWSQQTAPLTLDRWWPLLLSLGAALLLAAAGFALQSRRDLAAGILPDRLGSPAAPAWLRGPFSLALRLQRSALIWWSFGMLAGGVTLGAFVRPMAENASGMPEQILVVIGGTEGLVDGYLGFMGVYFAIMIAVSAIVAVQGLRGEEQGVRAEPVLAASVSRPAWLLAWTAVAALGALGMLALAGLGNGLGAGLATGDWDLLGPVVLGHVVHAPAVWLLLGISVALYGLTPRLLGLTWAVFVWSTLLGFFGEMLDLDEAVLATSVFRHVGQYPAEEIEWAAVGLLTAIAAGLVAVGAMGFRRRDLITA</sequence>
<keyword evidence="3" id="KW-1185">Reference proteome</keyword>
<organism evidence="2 3">
    <name type="scientific">Leucobacter triazinivorans</name>
    <dbReference type="NCBI Taxonomy" id="1784719"/>
    <lineage>
        <taxon>Bacteria</taxon>
        <taxon>Bacillati</taxon>
        <taxon>Actinomycetota</taxon>
        <taxon>Actinomycetes</taxon>
        <taxon>Micrococcales</taxon>
        <taxon>Microbacteriaceae</taxon>
        <taxon>Leucobacter</taxon>
    </lineage>
</organism>
<keyword evidence="1" id="KW-1133">Transmembrane helix</keyword>
<feature type="transmembrane region" description="Helical" evidence="1">
    <location>
        <begin position="390"/>
        <end position="412"/>
    </location>
</feature>
<feature type="transmembrane region" description="Helical" evidence="1">
    <location>
        <begin position="74"/>
        <end position="94"/>
    </location>
</feature>
<proteinExistence type="predicted"/>
<name>A0A4P6KIW4_9MICO</name>
<feature type="transmembrane region" description="Helical" evidence="1">
    <location>
        <begin position="432"/>
        <end position="452"/>
    </location>
</feature>
<evidence type="ECO:0000313" key="2">
    <source>
        <dbReference type="EMBL" id="QBE50313.1"/>
    </source>
</evidence>
<evidence type="ECO:0000313" key="3">
    <source>
        <dbReference type="Proteomes" id="UP000289260"/>
    </source>
</evidence>
<feature type="transmembrane region" description="Helical" evidence="1">
    <location>
        <begin position="186"/>
        <end position="204"/>
    </location>
</feature>
<keyword evidence="1" id="KW-0812">Transmembrane</keyword>
<feature type="transmembrane region" description="Helical" evidence="1">
    <location>
        <begin position="241"/>
        <end position="261"/>
    </location>
</feature>
<dbReference type="EMBL" id="CP035806">
    <property type="protein sequence ID" value="QBE50313.1"/>
    <property type="molecule type" value="Genomic_DNA"/>
</dbReference>
<evidence type="ECO:0000256" key="1">
    <source>
        <dbReference type="SAM" id="Phobius"/>
    </source>
</evidence>
<gene>
    <name evidence="2" type="ORF">EVS81_10580</name>
</gene>
<feature type="transmembrane region" description="Helical" evidence="1">
    <location>
        <begin position="346"/>
        <end position="369"/>
    </location>
</feature>
<feature type="transmembrane region" description="Helical" evidence="1">
    <location>
        <begin position="505"/>
        <end position="526"/>
    </location>
</feature>
<dbReference type="Proteomes" id="UP000289260">
    <property type="component" value="Chromosome"/>
</dbReference>
<feature type="transmembrane region" description="Helical" evidence="1">
    <location>
        <begin position="124"/>
        <end position="147"/>
    </location>
</feature>
<protein>
    <submittedName>
        <fullName evidence="2">ABC transporter permease</fullName>
    </submittedName>
</protein>
<dbReference type="OrthoDB" id="2014935at2"/>
<feature type="transmembrane region" description="Helical" evidence="1">
    <location>
        <begin position="459"/>
        <end position="477"/>
    </location>
</feature>
<feature type="transmembrane region" description="Helical" evidence="1">
    <location>
        <begin position="48"/>
        <end position="68"/>
    </location>
</feature>
<dbReference type="KEGG" id="ltr:EVS81_10580"/>
<reference evidence="2 3" key="1">
    <citation type="submission" date="2019-02" db="EMBL/GenBank/DDBJ databases">
        <authorList>
            <person name="Sun L."/>
            <person name="Pan D."/>
            <person name="Wu X."/>
        </authorList>
    </citation>
    <scope>NUCLEOTIDE SEQUENCE [LARGE SCALE GENOMIC DNA]</scope>
    <source>
        <strain evidence="2 3">JW-1</strain>
    </source>
</reference>
<keyword evidence="1" id="KW-0472">Membrane</keyword>
<feature type="transmembrane region" description="Helical" evidence="1">
    <location>
        <begin position="20"/>
        <end position="41"/>
    </location>
</feature>
<dbReference type="AlphaFoldDB" id="A0A4P6KIW4"/>